<name>A0A1S3C8J6_CUCME</name>
<keyword evidence="2" id="KW-0677">Repeat</keyword>
<keyword evidence="1" id="KW-0479">Metal-binding</keyword>
<reference evidence="7" key="2">
    <citation type="submission" date="2025-04" db="UniProtKB">
        <authorList>
            <consortium name="RefSeq"/>
        </authorList>
    </citation>
    <scope>IDENTIFICATION</scope>
</reference>
<dbReference type="GeneID" id="103498190"/>
<dbReference type="eggNOG" id="ENOG502QU43">
    <property type="taxonomic scope" value="Eukaryota"/>
</dbReference>
<dbReference type="PANTHER" id="PTHR46477">
    <property type="entry name" value="CYSTEINE/HISTIDINE-RICH C1 DOMAIN FAMILY PROTEIN"/>
    <property type="match status" value="1"/>
</dbReference>
<dbReference type="EnsemblPlants" id="MELO3C021637.2.1">
    <property type="protein sequence ID" value="MELO3C021637.2.1"/>
    <property type="gene ID" value="MELO3C021637.2"/>
</dbReference>
<evidence type="ECO:0000256" key="1">
    <source>
        <dbReference type="ARBA" id="ARBA00022723"/>
    </source>
</evidence>
<dbReference type="Proteomes" id="UP001652600">
    <property type="component" value="Chromosome 9"/>
</dbReference>
<proteinExistence type="predicted"/>
<gene>
    <name evidence="7" type="primary">LOC103498190</name>
    <name evidence="5" type="synonym">103498190</name>
</gene>
<evidence type="ECO:0000259" key="4">
    <source>
        <dbReference type="PROSITE" id="PS50081"/>
    </source>
</evidence>
<evidence type="ECO:0000313" key="5">
    <source>
        <dbReference type="EnsemblPlants" id="MELO3C021637.2.1"/>
    </source>
</evidence>
<dbReference type="OrthoDB" id="1841377at2759"/>
<dbReference type="InterPro" id="IPR002219">
    <property type="entry name" value="PKC_DAG/PE"/>
</dbReference>
<dbReference type="Gramene" id="MELO3C021637.2.1">
    <property type="protein sequence ID" value="MELO3C021637.2.1"/>
    <property type="gene ID" value="MELO3C021637.2"/>
</dbReference>
<dbReference type="Gene3D" id="3.30.60.20">
    <property type="match status" value="1"/>
</dbReference>
<dbReference type="InterPro" id="IPR046349">
    <property type="entry name" value="C1-like_sf"/>
</dbReference>
<keyword evidence="3" id="KW-0862">Zinc</keyword>
<accession>A0A1S3C8J6</accession>
<evidence type="ECO:0000313" key="6">
    <source>
        <dbReference type="Proteomes" id="UP001652600"/>
    </source>
</evidence>
<dbReference type="SUPFAM" id="SSF57889">
    <property type="entry name" value="Cysteine-rich domain"/>
    <property type="match status" value="1"/>
</dbReference>
<evidence type="ECO:0000313" key="7">
    <source>
        <dbReference type="RefSeq" id="XP_008458930.1"/>
    </source>
</evidence>
<keyword evidence="6" id="KW-1185">Reference proteome</keyword>
<dbReference type="InParanoid" id="A0A1S3C8J6"/>
<dbReference type="AlphaFoldDB" id="A0A1S3C8J6"/>
<dbReference type="KEGG" id="cmo:103498190"/>
<evidence type="ECO:0000256" key="3">
    <source>
        <dbReference type="ARBA" id="ARBA00022833"/>
    </source>
</evidence>
<dbReference type="InterPro" id="IPR004146">
    <property type="entry name" value="DC1"/>
</dbReference>
<feature type="domain" description="Phorbol-ester/DAG-type" evidence="4">
    <location>
        <begin position="12"/>
        <end position="51"/>
    </location>
</feature>
<organism evidence="6 7">
    <name type="scientific">Cucumis melo</name>
    <name type="common">Muskmelon</name>
    <dbReference type="NCBI Taxonomy" id="3656"/>
    <lineage>
        <taxon>Eukaryota</taxon>
        <taxon>Viridiplantae</taxon>
        <taxon>Streptophyta</taxon>
        <taxon>Embryophyta</taxon>
        <taxon>Tracheophyta</taxon>
        <taxon>Spermatophyta</taxon>
        <taxon>Magnoliopsida</taxon>
        <taxon>eudicotyledons</taxon>
        <taxon>Gunneridae</taxon>
        <taxon>Pentapetalae</taxon>
        <taxon>rosids</taxon>
        <taxon>fabids</taxon>
        <taxon>Cucurbitales</taxon>
        <taxon>Cucurbitaceae</taxon>
        <taxon>Benincaseae</taxon>
        <taxon>Cucumis</taxon>
    </lineage>
</organism>
<evidence type="ECO:0000256" key="2">
    <source>
        <dbReference type="ARBA" id="ARBA00022737"/>
    </source>
</evidence>
<dbReference type="RefSeq" id="XP_008458930.1">
    <property type="nucleotide sequence ID" value="XM_008460708.1"/>
</dbReference>
<sequence length="254" mass="29297">MANQLCTPNKLKHKLQLKKYLKPYTCDGCKEIGFGPRYRCEECNFDLHKACMFPQDSPTFHEFFPQSAFEFLKTPPKACHDQCKKFCDACTKTINGFMYHCKRDKDELDLHPCCRNLDKNYKIENVEFNLSNKVEGECMWCKKETINPHVKSNGWSYISKRGKYLVHVACVTEMALEEWHKNGRDWINANNANQDIQLALEKVTLKAIKARGRGEGSKGNKYWKVIKVFIKTIVSIVLGDPTTVLASLFVELIA</sequence>
<protein>
    <submittedName>
        <fullName evidence="7">Uncharacterized protein LOC103498190</fullName>
    </submittedName>
</protein>
<dbReference type="Pfam" id="PF03107">
    <property type="entry name" value="C1_2"/>
    <property type="match status" value="1"/>
</dbReference>
<dbReference type="PROSITE" id="PS50081">
    <property type="entry name" value="ZF_DAG_PE_2"/>
    <property type="match status" value="1"/>
</dbReference>
<dbReference type="PANTHER" id="PTHR46477:SF5">
    <property type="entry name" value="PHORBOL-ESTER_DAG-TYPE DOMAIN-CONTAINING PROTEIN"/>
    <property type="match status" value="1"/>
</dbReference>
<reference evidence="5" key="1">
    <citation type="submission" date="2023-03" db="UniProtKB">
        <authorList>
            <consortium name="EnsemblPlants"/>
        </authorList>
    </citation>
    <scope>IDENTIFICATION</scope>
</reference>
<dbReference type="GO" id="GO:0046872">
    <property type="term" value="F:metal ion binding"/>
    <property type="evidence" value="ECO:0007669"/>
    <property type="project" value="UniProtKB-KW"/>
</dbReference>